<dbReference type="AlphaFoldDB" id="A0A1X7PT82"/>
<protein>
    <submittedName>
        <fullName evidence="2">Uncharacterized domain 1-containing protein</fullName>
    </submittedName>
</protein>
<reference evidence="2 3" key="1">
    <citation type="submission" date="2017-04" db="EMBL/GenBank/DDBJ databases">
        <authorList>
            <person name="Afonso C.L."/>
            <person name="Miller P.J."/>
            <person name="Scott M.A."/>
            <person name="Spackman E."/>
            <person name="Goraichik I."/>
            <person name="Dimitrov K.M."/>
            <person name="Suarez D.L."/>
            <person name="Swayne D.E."/>
        </authorList>
    </citation>
    <scope>NUCLEOTIDE SEQUENCE [LARGE SCALE GENOMIC DNA]</scope>
    <source>
        <strain evidence="2 3">B5P</strain>
    </source>
</reference>
<dbReference type="OrthoDB" id="32575at2"/>
<name>A0A1X7PT82_9HYPH</name>
<dbReference type="InterPro" id="IPR029069">
    <property type="entry name" value="HotDog_dom_sf"/>
</dbReference>
<dbReference type="InterPro" id="IPR006683">
    <property type="entry name" value="Thioestr_dom"/>
</dbReference>
<evidence type="ECO:0000313" key="2">
    <source>
        <dbReference type="EMBL" id="SMH54589.1"/>
    </source>
</evidence>
<dbReference type="GO" id="GO:0016790">
    <property type="term" value="F:thiolester hydrolase activity"/>
    <property type="evidence" value="ECO:0007669"/>
    <property type="project" value="UniProtKB-ARBA"/>
</dbReference>
<sequence length="146" mass="16204">MITELEDDMPPEGFAQLRDRAEAEMFAGPFYERQMPDGARQIGFRVTSRKLNKMGMCHGGVLAFFADIQGSVIKRRLNITVDTPTINLGIDFVAPARAGAWVWSQPELVRHSGGLLFFQSMVHADDEICIRVSGIYRLRPGGFSAG</sequence>
<dbReference type="Pfam" id="PF03061">
    <property type="entry name" value="4HBT"/>
    <property type="match status" value="1"/>
</dbReference>
<dbReference type="CDD" id="cd03443">
    <property type="entry name" value="PaaI_thioesterase"/>
    <property type="match status" value="1"/>
</dbReference>
<proteinExistence type="predicted"/>
<evidence type="ECO:0000313" key="3">
    <source>
        <dbReference type="Proteomes" id="UP000193083"/>
    </source>
</evidence>
<dbReference type="EMBL" id="FXBL01000004">
    <property type="protein sequence ID" value="SMH54589.1"/>
    <property type="molecule type" value="Genomic_DNA"/>
</dbReference>
<accession>A0A1X7PT82</accession>
<dbReference type="RefSeq" id="WP_085466756.1">
    <property type="nucleotide sequence ID" value="NZ_FXBL01000004.1"/>
</dbReference>
<keyword evidence="3" id="KW-1185">Reference proteome</keyword>
<evidence type="ECO:0000259" key="1">
    <source>
        <dbReference type="Pfam" id="PF03061"/>
    </source>
</evidence>
<gene>
    <name evidence="2" type="ORF">SAMN02982922_5127</name>
</gene>
<dbReference type="Gene3D" id="3.10.129.10">
    <property type="entry name" value="Hotdog Thioesterase"/>
    <property type="match status" value="1"/>
</dbReference>
<dbReference type="SUPFAM" id="SSF54637">
    <property type="entry name" value="Thioesterase/thiol ester dehydrase-isomerase"/>
    <property type="match status" value="1"/>
</dbReference>
<dbReference type="Proteomes" id="UP000193083">
    <property type="component" value="Unassembled WGS sequence"/>
</dbReference>
<feature type="domain" description="Thioesterase" evidence="1">
    <location>
        <begin position="54"/>
        <end position="127"/>
    </location>
</feature>
<organism evidence="2 3">
    <name type="scientific">Mesorhizobium australicum</name>
    <dbReference type="NCBI Taxonomy" id="536018"/>
    <lineage>
        <taxon>Bacteria</taxon>
        <taxon>Pseudomonadati</taxon>
        <taxon>Pseudomonadota</taxon>
        <taxon>Alphaproteobacteria</taxon>
        <taxon>Hyphomicrobiales</taxon>
        <taxon>Phyllobacteriaceae</taxon>
        <taxon>Mesorhizobium</taxon>
    </lineage>
</organism>